<dbReference type="InterPro" id="IPR055497">
    <property type="entry name" value="DUF7069"/>
</dbReference>
<evidence type="ECO:0000259" key="6">
    <source>
        <dbReference type="Pfam" id="PF24883"/>
    </source>
</evidence>
<dbReference type="InterPro" id="IPR056884">
    <property type="entry name" value="NPHP3-like_N"/>
</dbReference>
<name>A0A0B4G554_METGA</name>
<feature type="repeat" description="ANK" evidence="3">
    <location>
        <begin position="607"/>
        <end position="639"/>
    </location>
</feature>
<feature type="repeat" description="ANK" evidence="3">
    <location>
        <begin position="772"/>
        <end position="804"/>
    </location>
</feature>
<dbReference type="InterPro" id="IPR002110">
    <property type="entry name" value="Ankyrin_rpt"/>
</dbReference>
<evidence type="ECO:0000313" key="8">
    <source>
        <dbReference type="Proteomes" id="UP000031192"/>
    </source>
</evidence>
<dbReference type="SUPFAM" id="SSF48403">
    <property type="entry name" value="Ankyrin repeat"/>
    <property type="match status" value="1"/>
</dbReference>
<dbReference type="EMBL" id="AZNH01000121">
    <property type="protein sequence ID" value="KID81780.1"/>
    <property type="molecule type" value="Genomic_DNA"/>
</dbReference>
<protein>
    <submittedName>
        <fullName evidence="7">Pfs, NACHT and Ankyrin domain protein</fullName>
    </submittedName>
</protein>
<keyword evidence="8" id="KW-1185">Reference proteome</keyword>
<dbReference type="Pfam" id="PF23239">
    <property type="entry name" value="DUF7069"/>
    <property type="match status" value="1"/>
</dbReference>
<evidence type="ECO:0000259" key="5">
    <source>
        <dbReference type="Pfam" id="PF23239"/>
    </source>
</evidence>
<dbReference type="InterPro" id="IPR035994">
    <property type="entry name" value="Nucleoside_phosphorylase_sf"/>
</dbReference>
<sequence>MLYVWFRNGGGWSDDGFSLHSHPGVCDYADSHKNEQWHGYAALAAASYAKELLGYVPVAHVSQEKLVTDVCSEIVDEVKEVNKGMQRAFHQREDHHRQKMTAQKGRVDGFLRTPNTLIGGQVPVRSFVDIGRSGCGKLVLAKSLVDIDLLASTSVSVCYFFFKDNEEQNDLSTALCAVLHQLFGMQPDLLRHALPAGQRNGTKIQQEVDELWRILVAAMSDPACLSTVCIFDALDECRPSDRIQLIQKLEKFYTESHSSTRQSWLKFLVTSRPYDEIQEGFRLVTQLFPHIHVRGEEENERIHEEISLVVKVRVAELGESLHLTPETQQRLEQRLLKMEHRTYLWLYLAMDDIRTMFRNSLQPQEESIQLVPGSVTAAYEKILNRVPSYKVTDIKMILKIIVGARRPLTIEEMAIALGVAKSPSSRTAAKAMLNPEGLDKKIRQLCGLFVFVNNSRVYLIHQTAREFLINNALRNHSGEWIFQQADTEELMSEICINYLLLDDMDGNPPRTGVDSTAFLEYSAEYWHDHVREMPPLAESKVEAGLHQLYDVTSARFALWYPLFWKAVTYRDRPKMNDIRLAAFNGHKNVIRRLITTHGSTINQPDENGTRALVWASERGHIDIVRLLLDKGADINAQGGEYGNALQAASRSGHFEIVRLLLDNGADVNAHGGRYGDALQAASEGGHLEAVQLLLDNGANIEAADDDGATPLWGGAWKGHKNVVQLLLDKGANIEAADNDGEAPLCRAACNDHEAVVQLLLDRGANIEAADNDGATPLWGAAWKGHKNVVQLLLDKGVEASDKCGSTALQVAVYRCHEAVEGILISAGASDVDCFGMRALFS</sequence>
<dbReference type="SMART" id="SM00248">
    <property type="entry name" value="ANK"/>
    <property type="match status" value="8"/>
</dbReference>
<evidence type="ECO:0000313" key="7">
    <source>
        <dbReference type="EMBL" id="KID81780.1"/>
    </source>
</evidence>
<dbReference type="GO" id="GO:0009116">
    <property type="term" value="P:nucleoside metabolic process"/>
    <property type="evidence" value="ECO:0007669"/>
    <property type="project" value="InterPro"/>
</dbReference>
<keyword evidence="1" id="KW-0677">Repeat</keyword>
<dbReference type="Gene3D" id="3.40.50.1580">
    <property type="entry name" value="Nucleoside phosphorylase domain"/>
    <property type="match status" value="1"/>
</dbReference>
<dbReference type="HOGENOM" id="CLU_338330_0_0_1"/>
<evidence type="ECO:0000259" key="4">
    <source>
        <dbReference type="Pfam" id="PF22939"/>
    </source>
</evidence>
<dbReference type="PROSITE" id="PS50297">
    <property type="entry name" value="ANK_REP_REGION"/>
    <property type="match status" value="6"/>
</dbReference>
<dbReference type="AlphaFoldDB" id="A0A0B4G554"/>
<dbReference type="Gene3D" id="1.25.40.20">
    <property type="entry name" value="Ankyrin repeat-containing domain"/>
    <property type="match status" value="3"/>
</dbReference>
<dbReference type="Proteomes" id="UP000031192">
    <property type="component" value="Unassembled WGS sequence"/>
</dbReference>
<dbReference type="OrthoDB" id="4959772at2759"/>
<dbReference type="InterPro" id="IPR054471">
    <property type="entry name" value="GPIID_WHD"/>
</dbReference>
<feature type="repeat" description="ANK" evidence="3">
    <location>
        <begin position="640"/>
        <end position="672"/>
    </location>
</feature>
<dbReference type="Gene3D" id="3.40.50.300">
    <property type="entry name" value="P-loop containing nucleotide triphosphate hydrolases"/>
    <property type="match status" value="1"/>
</dbReference>
<dbReference type="Pfam" id="PF22939">
    <property type="entry name" value="WHD_GPIID"/>
    <property type="match status" value="1"/>
</dbReference>
<feature type="domain" description="GPI inositol-deacylase winged helix" evidence="4">
    <location>
        <begin position="393"/>
        <end position="474"/>
    </location>
</feature>
<dbReference type="Pfam" id="PF13637">
    <property type="entry name" value="Ank_4"/>
    <property type="match status" value="1"/>
</dbReference>
<dbReference type="InterPro" id="IPR036770">
    <property type="entry name" value="Ankyrin_rpt-contain_sf"/>
</dbReference>
<evidence type="ECO:0000256" key="2">
    <source>
        <dbReference type="ARBA" id="ARBA00023043"/>
    </source>
</evidence>
<dbReference type="Pfam" id="PF12796">
    <property type="entry name" value="Ank_2"/>
    <property type="match status" value="2"/>
</dbReference>
<dbReference type="GO" id="GO:0003824">
    <property type="term" value="F:catalytic activity"/>
    <property type="evidence" value="ECO:0007669"/>
    <property type="project" value="InterPro"/>
</dbReference>
<gene>
    <name evidence="7" type="ORF">MGU_10881</name>
</gene>
<proteinExistence type="predicted"/>
<feature type="domain" description="Nephrocystin 3-like N-terminal" evidence="6">
    <location>
        <begin position="131"/>
        <end position="272"/>
    </location>
</feature>
<reference evidence="7 8" key="1">
    <citation type="journal article" date="2014" name="Proc. Natl. Acad. Sci. U.S.A.">
        <title>Trajectory and genomic determinants of fungal-pathogen speciation and host adaptation.</title>
        <authorList>
            <person name="Hu X."/>
            <person name="Xiao G."/>
            <person name="Zheng P."/>
            <person name="Shang Y."/>
            <person name="Su Y."/>
            <person name="Zhang X."/>
            <person name="Liu X."/>
            <person name="Zhan S."/>
            <person name="St Leger R.J."/>
            <person name="Wang C."/>
        </authorList>
    </citation>
    <scope>NUCLEOTIDE SEQUENCE [LARGE SCALE GENOMIC DNA]</scope>
    <source>
        <strain evidence="7 8">ARSEF 977</strain>
    </source>
</reference>
<feature type="repeat" description="ANK" evidence="3">
    <location>
        <begin position="673"/>
        <end position="705"/>
    </location>
</feature>
<dbReference type="PANTHER" id="PTHR24171:SF10">
    <property type="entry name" value="ANKYRIN REPEAT DOMAIN-CONTAINING PROTEIN 29-LIKE"/>
    <property type="match status" value="1"/>
</dbReference>
<feature type="repeat" description="ANK" evidence="3">
    <location>
        <begin position="739"/>
        <end position="771"/>
    </location>
</feature>
<dbReference type="PROSITE" id="PS50088">
    <property type="entry name" value="ANK_REPEAT"/>
    <property type="match status" value="6"/>
</dbReference>
<keyword evidence="2 3" id="KW-0040">ANK repeat</keyword>
<comment type="caution">
    <text evidence="7">The sequence shown here is derived from an EMBL/GenBank/DDBJ whole genome shotgun (WGS) entry which is preliminary data.</text>
</comment>
<evidence type="ECO:0000256" key="3">
    <source>
        <dbReference type="PROSITE-ProRule" id="PRU00023"/>
    </source>
</evidence>
<dbReference type="Pfam" id="PF24883">
    <property type="entry name" value="NPHP3_N"/>
    <property type="match status" value="1"/>
</dbReference>
<organism evidence="7 8">
    <name type="scientific">Metarhizium guizhouense (strain ARSEF 977)</name>
    <dbReference type="NCBI Taxonomy" id="1276136"/>
    <lineage>
        <taxon>Eukaryota</taxon>
        <taxon>Fungi</taxon>
        <taxon>Dikarya</taxon>
        <taxon>Ascomycota</taxon>
        <taxon>Pezizomycotina</taxon>
        <taxon>Sordariomycetes</taxon>
        <taxon>Hypocreomycetidae</taxon>
        <taxon>Hypocreales</taxon>
        <taxon>Clavicipitaceae</taxon>
        <taxon>Metarhizium</taxon>
    </lineage>
</organism>
<accession>A0A0B4G554</accession>
<feature type="domain" description="DUF7069" evidence="5">
    <location>
        <begin position="303"/>
        <end position="358"/>
    </location>
</feature>
<dbReference type="PANTHER" id="PTHR24171">
    <property type="entry name" value="ANKYRIN REPEAT DOMAIN-CONTAINING PROTEIN 39-RELATED"/>
    <property type="match status" value="1"/>
</dbReference>
<feature type="repeat" description="ANK" evidence="3">
    <location>
        <begin position="706"/>
        <end position="738"/>
    </location>
</feature>
<evidence type="ECO:0000256" key="1">
    <source>
        <dbReference type="ARBA" id="ARBA00022737"/>
    </source>
</evidence>
<dbReference type="InterPro" id="IPR027417">
    <property type="entry name" value="P-loop_NTPase"/>
</dbReference>
<dbReference type="PRINTS" id="PR01415">
    <property type="entry name" value="ANKYRIN"/>
</dbReference>